<evidence type="ECO:0000313" key="4">
    <source>
        <dbReference type="Proteomes" id="UP001161325"/>
    </source>
</evidence>
<evidence type="ECO:0000256" key="1">
    <source>
        <dbReference type="SAM" id="SignalP"/>
    </source>
</evidence>
<feature type="domain" description="Water stress and hypersensitive response" evidence="2">
    <location>
        <begin position="34"/>
        <end position="150"/>
    </location>
</feature>
<dbReference type="GO" id="GO:0009269">
    <property type="term" value="P:response to desiccation"/>
    <property type="evidence" value="ECO:0007669"/>
    <property type="project" value="InterPro"/>
</dbReference>
<comment type="caution">
    <text evidence="3">The sequence shown here is derived from an EMBL/GenBank/DDBJ whole genome shotgun (WGS) entry which is preliminary data.</text>
</comment>
<dbReference type="EMBL" id="BRXS01000006">
    <property type="protein sequence ID" value="GLC27496.1"/>
    <property type="molecule type" value="Genomic_DNA"/>
</dbReference>
<keyword evidence="1" id="KW-0732">Signal</keyword>
<name>A0AA37QD07_9BACT</name>
<evidence type="ECO:0000313" key="3">
    <source>
        <dbReference type="EMBL" id="GLC27496.1"/>
    </source>
</evidence>
<dbReference type="Pfam" id="PF03168">
    <property type="entry name" value="LEA_2"/>
    <property type="match status" value="1"/>
</dbReference>
<sequence>MRSRFVGAVAATLLAVTTAACATLGRGVFKEPIVNFRNVEVKGLGLSGGSLDVVLSVYNPNGFKLDATRLTYQLQVDSIQVGTGALDQQFVVQENDSSLVRLPVSFTYAGLGAAGRQLIQSGSVNYRVLGDVTVKTPLGSFTRPYSGTGRFSALSGTR</sequence>
<dbReference type="InterPro" id="IPR013990">
    <property type="entry name" value="WHy-dom"/>
</dbReference>
<reference evidence="3" key="1">
    <citation type="submission" date="2022-08" db="EMBL/GenBank/DDBJ databases">
        <title>Draft genome sequencing of Roseisolibacter agri AW1220.</title>
        <authorList>
            <person name="Tobiishi Y."/>
            <person name="Tonouchi A."/>
        </authorList>
    </citation>
    <scope>NUCLEOTIDE SEQUENCE</scope>
    <source>
        <strain evidence="3">AW1220</strain>
    </source>
</reference>
<feature type="chain" id="PRO_5041265611" description="Water stress and hypersensitive response domain-containing protein" evidence="1">
    <location>
        <begin position="23"/>
        <end position="158"/>
    </location>
</feature>
<dbReference type="AlphaFoldDB" id="A0AA37QD07"/>
<keyword evidence="4" id="KW-1185">Reference proteome</keyword>
<protein>
    <recommendedName>
        <fullName evidence="2">Water stress and hypersensitive response domain-containing protein</fullName>
    </recommendedName>
</protein>
<organism evidence="3 4">
    <name type="scientific">Roseisolibacter agri</name>
    <dbReference type="NCBI Taxonomy" id="2014610"/>
    <lineage>
        <taxon>Bacteria</taxon>
        <taxon>Pseudomonadati</taxon>
        <taxon>Gemmatimonadota</taxon>
        <taxon>Gemmatimonadia</taxon>
        <taxon>Gemmatimonadales</taxon>
        <taxon>Gemmatimonadaceae</taxon>
        <taxon>Roseisolibacter</taxon>
    </lineage>
</organism>
<dbReference type="PROSITE" id="PS51257">
    <property type="entry name" value="PROKAR_LIPOPROTEIN"/>
    <property type="match status" value="1"/>
</dbReference>
<dbReference type="InterPro" id="IPR004864">
    <property type="entry name" value="LEA_2"/>
</dbReference>
<dbReference type="Proteomes" id="UP001161325">
    <property type="component" value="Unassembled WGS sequence"/>
</dbReference>
<accession>A0AA37QD07</accession>
<dbReference type="SMART" id="SM00769">
    <property type="entry name" value="WHy"/>
    <property type="match status" value="1"/>
</dbReference>
<proteinExistence type="predicted"/>
<feature type="signal peptide" evidence="1">
    <location>
        <begin position="1"/>
        <end position="22"/>
    </location>
</feature>
<gene>
    <name evidence="3" type="ORF">rosag_40090</name>
</gene>
<evidence type="ECO:0000259" key="2">
    <source>
        <dbReference type="SMART" id="SM00769"/>
    </source>
</evidence>
<dbReference type="Gene3D" id="2.60.40.1820">
    <property type="match status" value="1"/>
</dbReference>
<dbReference type="SUPFAM" id="SSF117070">
    <property type="entry name" value="LEA14-like"/>
    <property type="match status" value="1"/>
</dbReference>